<evidence type="ECO:0000313" key="6">
    <source>
        <dbReference type="Proteomes" id="UP000518752"/>
    </source>
</evidence>
<keyword evidence="6" id="KW-1185">Reference proteome</keyword>
<dbReference type="EMBL" id="JAACJN010000106">
    <property type="protein sequence ID" value="KAF5373364.1"/>
    <property type="molecule type" value="Genomic_DNA"/>
</dbReference>
<dbReference type="Gene3D" id="3.90.640.10">
    <property type="entry name" value="Actin, Chain A, domain 4"/>
    <property type="match status" value="1"/>
</dbReference>
<evidence type="ECO:0000313" key="5">
    <source>
        <dbReference type="EMBL" id="KAF5373364.1"/>
    </source>
</evidence>
<accession>A0A8H5GYK8</accession>
<dbReference type="PRINTS" id="PR00301">
    <property type="entry name" value="HEATSHOCK70"/>
</dbReference>
<protein>
    <recommendedName>
        <fullName evidence="7">Heat shock protein 70</fullName>
    </recommendedName>
</protein>
<dbReference type="GO" id="GO:0140662">
    <property type="term" value="F:ATP-dependent protein folding chaperone"/>
    <property type="evidence" value="ECO:0007669"/>
    <property type="project" value="InterPro"/>
</dbReference>
<dbReference type="FunFam" id="3.90.640.10:FF:000004">
    <property type="entry name" value="Heat shock 70 kDa protein 4"/>
    <property type="match status" value="1"/>
</dbReference>
<keyword evidence="2" id="KW-0547">Nucleotide-binding</keyword>
<sequence>MAVVGVDFGTLASKIGVARHRGIDIIANEVSNRATPSLVAFGPKQRAIGEAAKTQETSNFKNTIGSLKRLAGRTLNDTDVQNVEKKFINAALVDVHGTVGVEVNYLGERQTFSSTQLVAMYLGRLRDTASAELKTSVSDIVIAVPGWFTDTQRRAIHDAASIAGLNVLRLINDTTAAALGYGITKSDLPEADSPRHVAFVDIGHSSLSVSIVAFSKGQLIVKSTAYDRDLGGRDIDFALVKHFAHQFKEKYKIDVLSNPKAIFRLTAATEKLKKVLSANAEAPLNVESIMNDVDAASKLTREELEELIADELSRISAPIQRAITDSGLTLEEIEAVELIGGSSRIPAVRNRIAACFPGKTLSTTLNQDEAVARGATFSCAMLSPVFRVRDFSISDISSYPIKVQWTPTLTDPEEDTELVVFNHGNPIPSTKILSFYRKEPFDIEAVYAEPAKLPGSINPWIAKFTAKEIPQVGQELASGDATQVKLKTRLNANGELSFESAYVETREEKEEAVAAPTPAPMEGVEGADGTAAAPAAPPKKKVKVTKHEVRFVVGNSALDKSLIETLKEQENSMWENDKLVKDTEDRKNALEEYIYDTRSKLDDRYAAFVQPSEKSALLTILSEQEDWLYTEEGEEATKSTYVARLDTCKVIGDPIQTRWREHEERPRAIAALRETLNTYMSQATSADDKYSHIDDKDKQNVVEKVAVAQKWLEDMSVKQLEREKWKDPVLTVAEVGKKRDEVIYFATPILSKPKPKPVVVPTPTGSGTQTPKNEPEKEKEKKEEKGPSEMDID</sequence>
<evidence type="ECO:0000256" key="4">
    <source>
        <dbReference type="SAM" id="MobiDB-lite"/>
    </source>
</evidence>
<feature type="region of interest" description="Disordered" evidence="4">
    <location>
        <begin position="752"/>
        <end position="793"/>
    </location>
</feature>
<dbReference type="PANTHER" id="PTHR45639">
    <property type="entry name" value="HSC70CB, ISOFORM G-RELATED"/>
    <property type="match status" value="1"/>
</dbReference>
<proteinExistence type="inferred from homology"/>
<feature type="compositionally biased region" description="Basic and acidic residues" evidence="4">
    <location>
        <begin position="773"/>
        <end position="793"/>
    </location>
</feature>
<dbReference type="InterPro" id="IPR018181">
    <property type="entry name" value="Heat_shock_70_CS"/>
</dbReference>
<evidence type="ECO:0008006" key="7">
    <source>
        <dbReference type="Google" id="ProtNLM"/>
    </source>
</evidence>
<dbReference type="Gene3D" id="2.60.34.10">
    <property type="entry name" value="Substrate Binding Domain Of DNAk, Chain A, domain 1"/>
    <property type="match status" value="1"/>
</dbReference>
<dbReference type="InterPro" id="IPR029047">
    <property type="entry name" value="HSP70_peptide-bd_sf"/>
</dbReference>
<dbReference type="InterPro" id="IPR013126">
    <property type="entry name" value="Hsp_70_fam"/>
</dbReference>
<dbReference type="CDD" id="cd24094">
    <property type="entry name" value="ASKHA_NBD_HSP70_ScSse"/>
    <property type="match status" value="1"/>
</dbReference>
<dbReference type="SUPFAM" id="SSF100934">
    <property type="entry name" value="Heat shock protein 70kD (HSP70), C-terminal subdomain"/>
    <property type="match status" value="2"/>
</dbReference>
<dbReference type="FunFam" id="1.20.1270.10:FF:000002">
    <property type="entry name" value="Heat shock 70 kDa protein 4"/>
    <property type="match status" value="1"/>
</dbReference>
<dbReference type="Gene3D" id="1.20.1270.10">
    <property type="match status" value="1"/>
</dbReference>
<dbReference type="PROSITE" id="PS00329">
    <property type="entry name" value="HSP70_2"/>
    <property type="match status" value="1"/>
</dbReference>
<evidence type="ECO:0000256" key="3">
    <source>
        <dbReference type="ARBA" id="ARBA00022840"/>
    </source>
</evidence>
<dbReference type="GO" id="GO:0005829">
    <property type="term" value="C:cytosol"/>
    <property type="evidence" value="ECO:0007669"/>
    <property type="project" value="TreeGrafter"/>
</dbReference>
<evidence type="ECO:0000256" key="1">
    <source>
        <dbReference type="ARBA" id="ARBA00007381"/>
    </source>
</evidence>
<evidence type="ECO:0000256" key="2">
    <source>
        <dbReference type="ARBA" id="ARBA00022741"/>
    </source>
</evidence>
<organism evidence="5 6">
    <name type="scientific">Collybiopsis confluens</name>
    <dbReference type="NCBI Taxonomy" id="2823264"/>
    <lineage>
        <taxon>Eukaryota</taxon>
        <taxon>Fungi</taxon>
        <taxon>Dikarya</taxon>
        <taxon>Basidiomycota</taxon>
        <taxon>Agaricomycotina</taxon>
        <taxon>Agaricomycetes</taxon>
        <taxon>Agaricomycetidae</taxon>
        <taxon>Agaricales</taxon>
        <taxon>Marasmiineae</taxon>
        <taxon>Omphalotaceae</taxon>
        <taxon>Collybiopsis</taxon>
    </lineage>
</organism>
<dbReference type="Gene3D" id="3.30.420.40">
    <property type="match status" value="2"/>
</dbReference>
<gene>
    <name evidence="5" type="ORF">D9757_009742</name>
</gene>
<dbReference type="InterPro" id="IPR043129">
    <property type="entry name" value="ATPase_NBD"/>
</dbReference>
<dbReference type="PANTHER" id="PTHR45639:SF4">
    <property type="entry name" value="HSC70CB, ISOFORM G"/>
    <property type="match status" value="1"/>
</dbReference>
<comment type="similarity">
    <text evidence="1">Belongs to the heat shock protein 70 family.</text>
</comment>
<feature type="region of interest" description="Disordered" evidence="4">
    <location>
        <begin position="507"/>
        <end position="539"/>
    </location>
</feature>
<dbReference type="GO" id="GO:0005634">
    <property type="term" value="C:nucleus"/>
    <property type="evidence" value="ECO:0007669"/>
    <property type="project" value="TreeGrafter"/>
</dbReference>
<dbReference type="SUPFAM" id="SSF100920">
    <property type="entry name" value="Heat shock protein 70kD (HSP70), peptide-binding domain"/>
    <property type="match status" value="1"/>
</dbReference>
<dbReference type="FunFam" id="3.30.30.30:FF:000002">
    <property type="entry name" value="Heat shock 70 kDa protein 4"/>
    <property type="match status" value="1"/>
</dbReference>
<dbReference type="GO" id="GO:0005524">
    <property type="term" value="F:ATP binding"/>
    <property type="evidence" value="ECO:0007669"/>
    <property type="project" value="UniProtKB-KW"/>
</dbReference>
<dbReference type="OrthoDB" id="434160at2759"/>
<feature type="compositionally biased region" description="Low complexity" evidence="4">
    <location>
        <begin position="757"/>
        <end position="772"/>
    </location>
</feature>
<dbReference type="Gene3D" id="3.30.30.30">
    <property type="match status" value="1"/>
</dbReference>
<name>A0A8H5GYK8_9AGAR</name>
<dbReference type="Proteomes" id="UP000518752">
    <property type="component" value="Unassembled WGS sequence"/>
</dbReference>
<dbReference type="AlphaFoldDB" id="A0A8H5GYK8"/>
<dbReference type="Pfam" id="PF00012">
    <property type="entry name" value="HSP70"/>
    <property type="match status" value="1"/>
</dbReference>
<comment type="caution">
    <text evidence="5">The sequence shown here is derived from an EMBL/GenBank/DDBJ whole genome shotgun (WGS) entry which is preliminary data.</text>
</comment>
<reference evidence="5 6" key="1">
    <citation type="journal article" date="2020" name="ISME J.">
        <title>Uncovering the hidden diversity of litter-decomposition mechanisms in mushroom-forming fungi.</title>
        <authorList>
            <person name="Floudas D."/>
            <person name="Bentzer J."/>
            <person name="Ahren D."/>
            <person name="Johansson T."/>
            <person name="Persson P."/>
            <person name="Tunlid A."/>
        </authorList>
    </citation>
    <scope>NUCLEOTIDE SEQUENCE [LARGE SCALE GENOMIC DNA]</scope>
    <source>
        <strain evidence="5 6">CBS 406.79</strain>
    </source>
</reference>
<keyword evidence="3" id="KW-0067">ATP-binding</keyword>
<dbReference type="FunFam" id="3.30.420.40:FF:000171">
    <property type="entry name" value="Heat shock 70 kDa protein 4"/>
    <property type="match status" value="2"/>
</dbReference>
<dbReference type="InterPro" id="IPR029048">
    <property type="entry name" value="HSP70_C_sf"/>
</dbReference>
<dbReference type="SUPFAM" id="SSF53067">
    <property type="entry name" value="Actin-like ATPase domain"/>
    <property type="match status" value="2"/>
</dbReference>